<evidence type="ECO:0000256" key="3">
    <source>
        <dbReference type="ARBA" id="ARBA00001954"/>
    </source>
</evidence>
<evidence type="ECO:0000256" key="5">
    <source>
        <dbReference type="ARBA" id="ARBA00004892"/>
    </source>
</evidence>
<keyword evidence="10" id="KW-0456">Lyase</keyword>
<dbReference type="AlphaFoldDB" id="F2UJN0"/>
<dbReference type="OMA" id="GCWLEGG"/>
<feature type="region of interest" description="Disordered" evidence="11">
    <location>
        <begin position="269"/>
        <end position="337"/>
    </location>
</feature>
<dbReference type="PANTHER" id="PTHR30387">
    <property type="entry name" value="MANNONATE DEHYDRATASE"/>
    <property type="match status" value="1"/>
</dbReference>
<keyword evidence="13" id="KW-1185">Reference proteome</keyword>
<name>F2UJN0_SALR5</name>
<dbReference type="EC" id="4.2.1.8" evidence="7"/>
<keyword evidence="9" id="KW-0464">Manganese</keyword>
<keyword evidence="8" id="KW-0408">Iron</keyword>
<evidence type="ECO:0000313" key="12">
    <source>
        <dbReference type="EMBL" id="EGD77329.1"/>
    </source>
</evidence>
<dbReference type="RefSeq" id="XP_004990673.1">
    <property type="nucleotide sequence ID" value="XM_004990616.1"/>
</dbReference>
<dbReference type="GO" id="GO:0008198">
    <property type="term" value="F:ferrous iron binding"/>
    <property type="evidence" value="ECO:0007669"/>
    <property type="project" value="TreeGrafter"/>
</dbReference>
<evidence type="ECO:0000256" key="10">
    <source>
        <dbReference type="ARBA" id="ARBA00023239"/>
    </source>
</evidence>
<dbReference type="KEGG" id="sre:PTSG_08423"/>
<protein>
    <recommendedName>
        <fullName evidence="7">mannonate dehydratase</fullName>
        <ecNumber evidence="7">4.2.1.8</ecNumber>
    </recommendedName>
</protein>
<evidence type="ECO:0000256" key="2">
    <source>
        <dbReference type="ARBA" id="ARBA00001936"/>
    </source>
</evidence>
<comment type="cofactor">
    <cofactor evidence="3">
        <name>Fe(2+)</name>
        <dbReference type="ChEBI" id="CHEBI:29033"/>
    </cofactor>
</comment>
<evidence type="ECO:0000256" key="8">
    <source>
        <dbReference type="ARBA" id="ARBA00023004"/>
    </source>
</evidence>
<comment type="pathway">
    <text evidence="5">Carbohydrate metabolism; pentose and glucuronate interconversion.</text>
</comment>
<sequence length="450" mass="48335">MTSRGGTIDGFFYKNANNGATGGDGSVDPAPRLGGTRVNDLHHDGPKLCAYVSPDPSEEDLQWLTQMGVTHCFTWIRYLEGWNTRSIASLRRIIEAHGLILNNIGCLELGKNPAIILGTRDRDAEIERFATFIGMLSKAGVHVTTFTWEPEGVVYSTGTAVVRGGALGRYVDAHTLSRLPTSSPAGETITEARLWANMAYFLERMVPVCERHRVRLLLHPNDPPMQQVCGMPCLMRTREAFERVFAAAGNSPWVGMEFCCGTWMEGLRKGSSRDDDDAGCGDRVRGGDGETRGDGSDSKSVSRCGGGDASRHGDPVGVDDGAQGWASHGRSGDRDDGGGGCDAAVRVLGGFGHGPDALFEALDHFIRLGKVGIVHLRNTTAPLPRFAETFVDDGFLDVCRVARVLVNAKFHGTVILDHTPPFAGQAGDRCATSFSIGYIKACLRAAQAAL</sequence>
<evidence type="ECO:0000313" key="13">
    <source>
        <dbReference type="Proteomes" id="UP000007799"/>
    </source>
</evidence>
<dbReference type="InParanoid" id="F2UJN0"/>
<dbReference type="InterPro" id="IPR004628">
    <property type="entry name" value="Man_deHydtase"/>
</dbReference>
<accession>F2UJN0</accession>
<feature type="compositionally biased region" description="Basic and acidic residues" evidence="11">
    <location>
        <begin position="280"/>
        <end position="297"/>
    </location>
</feature>
<dbReference type="GO" id="GO:0030145">
    <property type="term" value="F:manganese ion binding"/>
    <property type="evidence" value="ECO:0007669"/>
    <property type="project" value="TreeGrafter"/>
</dbReference>
<gene>
    <name evidence="12" type="ORF">PTSG_08423</name>
</gene>
<comment type="cofactor">
    <cofactor evidence="2">
        <name>Mn(2+)</name>
        <dbReference type="ChEBI" id="CHEBI:29035"/>
    </cofactor>
</comment>
<dbReference type="GO" id="GO:0042840">
    <property type="term" value="P:D-glucuronate catabolic process"/>
    <property type="evidence" value="ECO:0007669"/>
    <property type="project" value="TreeGrafter"/>
</dbReference>
<dbReference type="GeneID" id="16071231"/>
<evidence type="ECO:0000256" key="9">
    <source>
        <dbReference type="ARBA" id="ARBA00023211"/>
    </source>
</evidence>
<dbReference type="PANTHER" id="PTHR30387:SF2">
    <property type="entry name" value="MANNONATE DEHYDRATASE"/>
    <property type="match status" value="1"/>
</dbReference>
<dbReference type="InterPro" id="IPR036237">
    <property type="entry name" value="Xyl_isomerase-like_sf"/>
</dbReference>
<comment type="similarity">
    <text evidence="6">Belongs to the mannonate dehydratase family.</text>
</comment>
<dbReference type="EMBL" id="GL832977">
    <property type="protein sequence ID" value="EGD77329.1"/>
    <property type="molecule type" value="Genomic_DNA"/>
</dbReference>
<proteinExistence type="inferred from homology"/>
<reference evidence="12" key="1">
    <citation type="submission" date="2009-08" db="EMBL/GenBank/DDBJ databases">
        <title>Annotation of Salpingoeca rosetta.</title>
        <authorList>
            <consortium name="The Broad Institute Genome Sequencing Platform"/>
            <person name="Russ C."/>
            <person name="Cuomo C."/>
            <person name="Burger G."/>
            <person name="Gray M.W."/>
            <person name="Holland P.W.H."/>
            <person name="King N."/>
            <person name="Lang F.B.F."/>
            <person name="Roger A.J."/>
            <person name="Ruiz-Trillo I."/>
            <person name="Young S.K."/>
            <person name="Zeng Q."/>
            <person name="Gargeya S."/>
            <person name="Alvarado L."/>
            <person name="Berlin A."/>
            <person name="Chapman S.B."/>
            <person name="Chen Z."/>
            <person name="Freedman E."/>
            <person name="Gellesch M."/>
            <person name="Goldberg J."/>
            <person name="Griggs A."/>
            <person name="Gujja S."/>
            <person name="Heilman E."/>
            <person name="Heiman D."/>
            <person name="Howarth C."/>
            <person name="Mehta T."/>
            <person name="Neiman D."/>
            <person name="Pearson M."/>
            <person name="Roberts A."/>
            <person name="Saif S."/>
            <person name="Shea T."/>
            <person name="Shenoy N."/>
            <person name="Sisk P."/>
            <person name="Stolte C."/>
            <person name="Sykes S."/>
            <person name="White J."/>
            <person name="Yandava C."/>
            <person name="Haas B."/>
            <person name="Nusbaum C."/>
            <person name="Birren B."/>
        </authorList>
    </citation>
    <scope>NUCLEOTIDE SEQUENCE [LARGE SCALE GENOMIC DNA]</scope>
    <source>
        <strain evidence="12">ATCC 50818</strain>
    </source>
</reference>
<dbReference type="SUPFAM" id="SSF51658">
    <property type="entry name" value="Xylose isomerase-like"/>
    <property type="match status" value="2"/>
</dbReference>
<evidence type="ECO:0000256" key="11">
    <source>
        <dbReference type="SAM" id="MobiDB-lite"/>
    </source>
</evidence>
<dbReference type="OrthoDB" id="10267845at2759"/>
<evidence type="ECO:0000256" key="1">
    <source>
        <dbReference type="ARBA" id="ARBA00001794"/>
    </source>
</evidence>
<evidence type="ECO:0000256" key="4">
    <source>
        <dbReference type="ARBA" id="ARBA00002713"/>
    </source>
</evidence>
<evidence type="ECO:0000256" key="7">
    <source>
        <dbReference type="ARBA" id="ARBA00012927"/>
    </source>
</evidence>
<organism evidence="13">
    <name type="scientific">Salpingoeca rosetta (strain ATCC 50818 / BSB-021)</name>
    <dbReference type="NCBI Taxonomy" id="946362"/>
    <lineage>
        <taxon>Eukaryota</taxon>
        <taxon>Choanoflagellata</taxon>
        <taxon>Craspedida</taxon>
        <taxon>Salpingoecidae</taxon>
        <taxon>Salpingoeca</taxon>
    </lineage>
</organism>
<comment type="catalytic activity">
    <reaction evidence="1">
        <text>D-mannonate = 2-dehydro-3-deoxy-D-gluconate + H2O</text>
        <dbReference type="Rhea" id="RHEA:20097"/>
        <dbReference type="ChEBI" id="CHEBI:15377"/>
        <dbReference type="ChEBI" id="CHEBI:17767"/>
        <dbReference type="ChEBI" id="CHEBI:57990"/>
        <dbReference type="EC" id="4.2.1.8"/>
    </reaction>
</comment>
<dbReference type="Pfam" id="PF03786">
    <property type="entry name" value="UxuA"/>
    <property type="match status" value="2"/>
</dbReference>
<dbReference type="Gene3D" id="3.20.20.150">
    <property type="entry name" value="Divalent-metal-dependent TIM barrel enzymes"/>
    <property type="match status" value="2"/>
</dbReference>
<dbReference type="Proteomes" id="UP000007799">
    <property type="component" value="Unassembled WGS sequence"/>
</dbReference>
<evidence type="ECO:0000256" key="6">
    <source>
        <dbReference type="ARBA" id="ARBA00007389"/>
    </source>
</evidence>
<dbReference type="GO" id="GO:0008927">
    <property type="term" value="F:mannonate dehydratase activity"/>
    <property type="evidence" value="ECO:0007669"/>
    <property type="project" value="UniProtKB-EC"/>
</dbReference>
<comment type="function">
    <text evidence="4">Catalyzes the dehydration of D-mannonate.</text>
</comment>